<organism evidence="1 2">
    <name type="scientific">Oryza meyeriana var. granulata</name>
    <dbReference type="NCBI Taxonomy" id="110450"/>
    <lineage>
        <taxon>Eukaryota</taxon>
        <taxon>Viridiplantae</taxon>
        <taxon>Streptophyta</taxon>
        <taxon>Embryophyta</taxon>
        <taxon>Tracheophyta</taxon>
        <taxon>Spermatophyta</taxon>
        <taxon>Magnoliopsida</taxon>
        <taxon>Liliopsida</taxon>
        <taxon>Poales</taxon>
        <taxon>Poaceae</taxon>
        <taxon>BOP clade</taxon>
        <taxon>Oryzoideae</taxon>
        <taxon>Oryzeae</taxon>
        <taxon>Oryzinae</taxon>
        <taxon>Oryza</taxon>
        <taxon>Oryza meyeriana</taxon>
    </lineage>
</organism>
<reference evidence="1 2" key="1">
    <citation type="submission" date="2019-11" db="EMBL/GenBank/DDBJ databases">
        <title>Whole genome sequence of Oryza granulata.</title>
        <authorList>
            <person name="Li W."/>
        </authorList>
    </citation>
    <scope>NUCLEOTIDE SEQUENCE [LARGE SCALE GENOMIC DNA]</scope>
    <source>
        <strain evidence="2">cv. Menghai</strain>
        <tissue evidence="1">Leaf</tissue>
    </source>
</reference>
<comment type="caution">
    <text evidence="1">The sequence shown here is derived from an EMBL/GenBank/DDBJ whole genome shotgun (WGS) entry which is preliminary data.</text>
</comment>
<dbReference type="EMBL" id="SPHZ02000012">
    <property type="protein sequence ID" value="KAF0889333.1"/>
    <property type="molecule type" value="Genomic_DNA"/>
</dbReference>
<evidence type="ECO:0000313" key="1">
    <source>
        <dbReference type="EMBL" id="KAF0889333.1"/>
    </source>
</evidence>
<evidence type="ECO:0000313" key="2">
    <source>
        <dbReference type="Proteomes" id="UP000479710"/>
    </source>
</evidence>
<name>A0A6G1BPM4_9ORYZ</name>
<protein>
    <submittedName>
        <fullName evidence="1">Uncharacterized protein</fullName>
    </submittedName>
</protein>
<sequence>MVEDPSQPRSHLLCILVWNEEESGETGDTVPVGDMVVAKAHLLGVVVEKEERGETRRCHSKDGGRITMVTRLLYIMVREEEERKKGRIQGRRRHGREVSKDTLARSLAVGFGSPAADFVIWEQIH</sequence>
<dbReference type="Proteomes" id="UP000479710">
    <property type="component" value="Unassembled WGS sequence"/>
</dbReference>
<dbReference type="AlphaFoldDB" id="A0A6G1BPM4"/>
<gene>
    <name evidence="1" type="ORF">E2562_023636</name>
</gene>
<keyword evidence="2" id="KW-1185">Reference proteome</keyword>
<accession>A0A6G1BPM4</accession>
<proteinExistence type="predicted"/>